<proteinExistence type="predicted"/>
<dbReference type="EMBL" id="JAVHNQ010000002">
    <property type="protein sequence ID" value="KAK6354500.1"/>
    <property type="molecule type" value="Genomic_DNA"/>
</dbReference>
<reference evidence="3 4" key="1">
    <citation type="submission" date="2019-10" db="EMBL/GenBank/DDBJ databases">
        <authorList>
            <person name="Palmer J.M."/>
        </authorList>
    </citation>
    <scope>NUCLEOTIDE SEQUENCE [LARGE SCALE GENOMIC DNA]</scope>
    <source>
        <strain evidence="3 4">TWF696</strain>
    </source>
</reference>
<evidence type="ECO:0000259" key="2">
    <source>
        <dbReference type="Pfam" id="PF23865"/>
    </source>
</evidence>
<name>A0AAV9V6R9_9PEZI</name>
<protein>
    <recommendedName>
        <fullName evidence="2">DUF7223 domain-containing protein</fullName>
    </recommendedName>
</protein>
<evidence type="ECO:0000256" key="1">
    <source>
        <dbReference type="SAM" id="MobiDB-lite"/>
    </source>
</evidence>
<gene>
    <name evidence="3" type="ORF">TWF696_003643</name>
</gene>
<evidence type="ECO:0000313" key="3">
    <source>
        <dbReference type="EMBL" id="KAK6354500.1"/>
    </source>
</evidence>
<sequence>MSTKTSDIIRKLAPTSTSPTGARNSGTTAESFSFAKSAIDRQIIPLTNSSLERLLSPAPKGFQLRCENCTIRGNVDIISGVFNVKDKGLKTLDVMDDLADSYVQLVTDDIFAHIELETLWQGLVVNAPLSSIELLFLYIPVAGIRIPGVADIGVNFNARLVFEVSAAQDLQFKYGFEMSVPNNSTVVANLGNITQSFTTGFDDTEFTTLPFDFRSDNLNLTLSVSLRLYFEVSIHIGGGSLAAGVMTGISVDMPKYSMGFSLLRGPIDENCTEVVNRQPTEAEIRLGDAGLITNIDPSYEIGAMFELTAPTACLAHVSKSGLVEVTALAASISSDLALAASISSELARASSISLALAAASKTRNGEVETTQAFYRFL</sequence>
<feature type="region of interest" description="Disordered" evidence="1">
    <location>
        <begin position="1"/>
        <end position="28"/>
    </location>
</feature>
<dbReference type="AlphaFoldDB" id="A0AAV9V6R9"/>
<dbReference type="Proteomes" id="UP001375240">
    <property type="component" value="Unassembled WGS sequence"/>
</dbReference>
<evidence type="ECO:0000313" key="4">
    <source>
        <dbReference type="Proteomes" id="UP001375240"/>
    </source>
</evidence>
<dbReference type="Pfam" id="PF23865">
    <property type="entry name" value="DUF7223"/>
    <property type="match status" value="1"/>
</dbReference>
<keyword evidence="4" id="KW-1185">Reference proteome</keyword>
<organism evidence="3 4">
    <name type="scientific">Orbilia brochopaga</name>
    <dbReference type="NCBI Taxonomy" id="3140254"/>
    <lineage>
        <taxon>Eukaryota</taxon>
        <taxon>Fungi</taxon>
        <taxon>Dikarya</taxon>
        <taxon>Ascomycota</taxon>
        <taxon>Pezizomycotina</taxon>
        <taxon>Orbiliomycetes</taxon>
        <taxon>Orbiliales</taxon>
        <taxon>Orbiliaceae</taxon>
        <taxon>Orbilia</taxon>
    </lineage>
</organism>
<feature type="domain" description="DUF7223" evidence="2">
    <location>
        <begin position="63"/>
        <end position="261"/>
    </location>
</feature>
<dbReference type="InterPro" id="IPR055647">
    <property type="entry name" value="DUF7223"/>
</dbReference>
<feature type="compositionally biased region" description="Polar residues" evidence="1">
    <location>
        <begin position="14"/>
        <end position="28"/>
    </location>
</feature>
<comment type="caution">
    <text evidence="3">The sequence shown here is derived from an EMBL/GenBank/DDBJ whole genome shotgun (WGS) entry which is preliminary data.</text>
</comment>
<accession>A0AAV9V6R9</accession>